<feature type="transmembrane region" description="Helical" evidence="1">
    <location>
        <begin position="130"/>
        <end position="150"/>
    </location>
</feature>
<dbReference type="Proteomes" id="UP000516361">
    <property type="component" value="Chromosome"/>
</dbReference>
<name>A0A7G1GBN4_9BACT</name>
<feature type="transmembrane region" description="Helical" evidence="1">
    <location>
        <begin position="101"/>
        <end position="124"/>
    </location>
</feature>
<accession>A0A7G1GBN4</accession>
<gene>
    <name evidence="2" type="ORF">OSSY52_19830</name>
</gene>
<keyword evidence="1" id="KW-1133">Transmembrane helix</keyword>
<feature type="transmembrane region" description="Helical" evidence="1">
    <location>
        <begin position="78"/>
        <end position="94"/>
    </location>
</feature>
<keyword evidence="1" id="KW-0812">Transmembrane</keyword>
<proteinExistence type="predicted"/>
<keyword evidence="1" id="KW-0472">Membrane</keyword>
<evidence type="ECO:0000313" key="2">
    <source>
        <dbReference type="EMBL" id="BBE31842.1"/>
    </source>
</evidence>
<dbReference type="EMBL" id="AP018712">
    <property type="protein sequence ID" value="BBE31842.1"/>
    <property type="molecule type" value="Genomic_DNA"/>
</dbReference>
<dbReference type="AlphaFoldDB" id="A0A7G1GBN4"/>
<evidence type="ECO:0008006" key="4">
    <source>
        <dbReference type="Google" id="ProtNLM"/>
    </source>
</evidence>
<evidence type="ECO:0000313" key="3">
    <source>
        <dbReference type="Proteomes" id="UP000516361"/>
    </source>
</evidence>
<dbReference type="InterPro" id="IPR043739">
    <property type="entry name" value="DUF5684"/>
</dbReference>
<dbReference type="KEGG" id="ocy:OSSY52_19830"/>
<sequence>MIKYFFFRFFPFFSHIFSLEYREYPTSNFDFDPGFGANMNQMGSSFISAMWVFMVTIFVIVFITYVISLWKIFSDNNIQGWKALIPIYNIYVLLKMLDMSGWWLILYLIDFGYITSVLINYKLVKKYEKILPFIVGLEILPFIFYPILAFSNKTQKHFKTYRENDDIDDEL</sequence>
<dbReference type="InParanoid" id="A0A7G1GBN4"/>
<reference evidence="2 3" key="1">
    <citation type="submission" date="2018-06" db="EMBL/GenBank/DDBJ databases">
        <title>Genome sequencing of Oceanotoga sp. sy52.</title>
        <authorList>
            <person name="Mori K."/>
        </authorList>
    </citation>
    <scope>NUCLEOTIDE SEQUENCE [LARGE SCALE GENOMIC DNA]</scope>
    <source>
        <strain evidence="3">sy52</strain>
    </source>
</reference>
<evidence type="ECO:0000256" key="1">
    <source>
        <dbReference type="SAM" id="Phobius"/>
    </source>
</evidence>
<dbReference type="RefSeq" id="WP_190614649.1">
    <property type="nucleotide sequence ID" value="NZ_AP018712.1"/>
</dbReference>
<keyword evidence="3" id="KW-1185">Reference proteome</keyword>
<protein>
    <recommendedName>
        <fullName evidence="4">Signal peptidase I</fullName>
    </recommendedName>
</protein>
<organism evidence="2 3">
    <name type="scientific">Tepiditoga spiralis</name>
    <dbReference type="NCBI Taxonomy" id="2108365"/>
    <lineage>
        <taxon>Bacteria</taxon>
        <taxon>Thermotogati</taxon>
        <taxon>Thermotogota</taxon>
        <taxon>Thermotogae</taxon>
        <taxon>Petrotogales</taxon>
        <taxon>Petrotogaceae</taxon>
        <taxon>Tepiditoga</taxon>
    </lineage>
</organism>
<feature type="transmembrane region" description="Helical" evidence="1">
    <location>
        <begin position="49"/>
        <end position="72"/>
    </location>
</feature>
<dbReference type="Pfam" id="PF18936">
    <property type="entry name" value="DUF5684"/>
    <property type="match status" value="1"/>
</dbReference>